<evidence type="ECO:0000313" key="3">
    <source>
        <dbReference type="Proteomes" id="UP000193244"/>
    </source>
</evidence>
<protein>
    <submittedName>
        <fullName evidence="2">Uncharacterized protein</fullName>
    </submittedName>
</protein>
<reference evidence="3" key="1">
    <citation type="submission" date="2017-04" db="EMBL/GenBank/DDBJ databases">
        <authorList>
            <person name="Varghese N."/>
            <person name="Submissions S."/>
        </authorList>
    </citation>
    <scope>NUCLEOTIDE SEQUENCE [LARGE SCALE GENOMIC DNA]</scope>
    <source>
        <strain evidence="3">VKM Ac-2510</strain>
    </source>
</reference>
<dbReference type="AlphaFoldDB" id="A0A1X7IJP0"/>
<accession>A0A1X7IJP0</accession>
<feature type="transmembrane region" description="Helical" evidence="1">
    <location>
        <begin position="94"/>
        <end position="118"/>
    </location>
</feature>
<dbReference type="STRING" id="150121.SAMN06296010_0563"/>
<name>A0A1X7IJP0_9MICO</name>
<keyword evidence="1" id="KW-0472">Membrane</keyword>
<gene>
    <name evidence="2" type="ORF">SAMN06296010_0563</name>
</gene>
<keyword evidence="1" id="KW-0812">Transmembrane</keyword>
<organism evidence="2 3">
    <name type="scientific">Agreia pratensis</name>
    <dbReference type="NCBI Taxonomy" id="150121"/>
    <lineage>
        <taxon>Bacteria</taxon>
        <taxon>Bacillati</taxon>
        <taxon>Actinomycetota</taxon>
        <taxon>Actinomycetes</taxon>
        <taxon>Micrococcales</taxon>
        <taxon>Microbacteriaceae</taxon>
        <taxon>Agreia</taxon>
    </lineage>
</organism>
<feature type="transmembrane region" description="Helical" evidence="1">
    <location>
        <begin position="31"/>
        <end position="64"/>
    </location>
</feature>
<keyword evidence="3" id="KW-1185">Reference proteome</keyword>
<proteinExistence type="predicted"/>
<evidence type="ECO:0000256" key="1">
    <source>
        <dbReference type="SAM" id="Phobius"/>
    </source>
</evidence>
<evidence type="ECO:0000313" key="2">
    <source>
        <dbReference type="EMBL" id="SMG14720.1"/>
    </source>
</evidence>
<sequence length="218" mass="22605">MSQLSQPPAFAYPNQRVVRPPLPKAQRNRVFIAGAVSNTVLTAGLSIMSLAAILFFIVASMWLIWEFLSPSLSGTYRPVDEMLAAVGLAPEQGWVAVAVLMITMVVGLAVCWAGIWIGKAMIASVGVARPWAVAWSASGILLGTGLIMSSVLSPVAGPLMTVVFSASALSGSGSGAGAESVGIVAAIAILGTLVSIVVYAAAGLLAWWWMAHALRRAE</sequence>
<dbReference type="Proteomes" id="UP000193244">
    <property type="component" value="Unassembled WGS sequence"/>
</dbReference>
<keyword evidence="1" id="KW-1133">Transmembrane helix</keyword>
<feature type="transmembrane region" description="Helical" evidence="1">
    <location>
        <begin position="130"/>
        <end position="152"/>
    </location>
</feature>
<dbReference type="RefSeq" id="WP_228515232.1">
    <property type="nucleotide sequence ID" value="NZ_FXAY01000001.1"/>
</dbReference>
<dbReference type="EMBL" id="FXAY01000001">
    <property type="protein sequence ID" value="SMG14720.1"/>
    <property type="molecule type" value="Genomic_DNA"/>
</dbReference>
<feature type="transmembrane region" description="Helical" evidence="1">
    <location>
        <begin position="183"/>
        <end position="209"/>
    </location>
</feature>